<feature type="transmembrane region" description="Helical" evidence="7">
    <location>
        <begin position="334"/>
        <end position="358"/>
    </location>
</feature>
<evidence type="ECO:0000313" key="10">
    <source>
        <dbReference type="EMBL" id="BBD08890.1"/>
    </source>
</evidence>
<feature type="domain" description="MacB-like periplasmic core" evidence="9">
    <location>
        <begin position="33"/>
        <end position="243"/>
    </location>
</feature>
<evidence type="ECO:0000256" key="2">
    <source>
        <dbReference type="ARBA" id="ARBA00022475"/>
    </source>
</evidence>
<evidence type="ECO:0000256" key="1">
    <source>
        <dbReference type="ARBA" id="ARBA00004651"/>
    </source>
</evidence>
<name>A0A2Z6B0D0_9BACT</name>
<dbReference type="Pfam" id="PF12704">
    <property type="entry name" value="MacB_PCD"/>
    <property type="match status" value="1"/>
</dbReference>
<sequence>MRQAIETLVTLGRVFGFALEAVWAYKLRSIFVSAGIAMGIAALTVIVTSVDGAQRKALEIVDMFGPDAVFVLGGDIKSRAVGKRTLTLSWEDARRLRQSLPGAYLVVPMRAKRSIMARYGGKSKELPVVVGSTAAYSEVWNWPLAEGRDFSDRDVALGTKVGLIGDQAAEELFGDESPIGKVVFLGDLPIQVIGRLSYRGFSGGGSSIDERMIIPLTTLTQRFNMDRKYFRALRVKFHDPERMSVHVENTRSLLRHLHGLKDGEDDDFTILTADEILKFIGMLKGGLVVFLGVTATVAMLVGGFVLANLFYISVSERTSEIGLRKAMGAKAWTITAQFLFEAAILTIAGALIGMGLGLGLGQALTRLGILEIQFSAKVFVLALSSAVAVGVIFGIRPARQAARLDAVAALRGDGS</sequence>
<comment type="similarity">
    <text evidence="6">Belongs to the ABC-4 integral membrane protein family.</text>
</comment>
<dbReference type="Pfam" id="PF02687">
    <property type="entry name" value="FtsX"/>
    <property type="match status" value="1"/>
</dbReference>
<feature type="transmembrane region" description="Helical" evidence="7">
    <location>
        <begin position="31"/>
        <end position="50"/>
    </location>
</feature>
<evidence type="ECO:0000256" key="5">
    <source>
        <dbReference type="ARBA" id="ARBA00023136"/>
    </source>
</evidence>
<feature type="transmembrane region" description="Helical" evidence="7">
    <location>
        <begin position="287"/>
        <end position="314"/>
    </location>
</feature>
<evidence type="ECO:0000259" key="9">
    <source>
        <dbReference type="Pfam" id="PF12704"/>
    </source>
</evidence>
<dbReference type="InterPro" id="IPR025857">
    <property type="entry name" value="MacB_PCD"/>
</dbReference>
<gene>
    <name evidence="10" type="ORF">DFE_2164</name>
</gene>
<keyword evidence="5 7" id="KW-0472">Membrane</keyword>
<dbReference type="PANTHER" id="PTHR30572:SF4">
    <property type="entry name" value="ABC TRANSPORTER PERMEASE YTRF"/>
    <property type="match status" value="1"/>
</dbReference>
<dbReference type="AlphaFoldDB" id="A0A2Z6B0D0"/>
<dbReference type="PANTHER" id="PTHR30572">
    <property type="entry name" value="MEMBRANE COMPONENT OF TRANSPORTER-RELATED"/>
    <property type="match status" value="1"/>
</dbReference>
<reference evidence="10 11" key="1">
    <citation type="journal article" date="2018" name="Sci. Adv.">
        <title>Multi-heme cytochromes provide a pathway for survival in energy-limited environments.</title>
        <authorList>
            <person name="Deng X."/>
            <person name="Dohmae N."/>
            <person name="Nealson K.H."/>
            <person name="Hashimoto K."/>
            <person name="Okamoto A."/>
        </authorList>
    </citation>
    <scope>NUCLEOTIDE SEQUENCE [LARGE SCALE GENOMIC DNA]</scope>
    <source>
        <strain evidence="10 11">IS5</strain>
    </source>
</reference>
<organism evidence="10 11">
    <name type="scientific">Desulfovibrio ferrophilus</name>
    <dbReference type="NCBI Taxonomy" id="241368"/>
    <lineage>
        <taxon>Bacteria</taxon>
        <taxon>Pseudomonadati</taxon>
        <taxon>Thermodesulfobacteriota</taxon>
        <taxon>Desulfovibrionia</taxon>
        <taxon>Desulfovibrionales</taxon>
        <taxon>Desulfovibrionaceae</taxon>
        <taxon>Desulfovibrio</taxon>
    </lineage>
</organism>
<dbReference type="GO" id="GO:0022857">
    <property type="term" value="F:transmembrane transporter activity"/>
    <property type="evidence" value="ECO:0007669"/>
    <property type="project" value="TreeGrafter"/>
</dbReference>
<evidence type="ECO:0000256" key="4">
    <source>
        <dbReference type="ARBA" id="ARBA00022989"/>
    </source>
</evidence>
<evidence type="ECO:0000256" key="6">
    <source>
        <dbReference type="ARBA" id="ARBA00038076"/>
    </source>
</evidence>
<evidence type="ECO:0000313" key="11">
    <source>
        <dbReference type="Proteomes" id="UP000269883"/>
    </source>
</evidence>
<proteinExistence type="inferred from homology"/>
<keyword evidence="3 7" id="KW-0812">Transmembrane</keyword>
<dbReference type="Proteomes" id="UP000269883">
    <property type="component" value="Chromosome"/>
</dbReference>
<dbReference type="KEGG" id="dfl:DFE_2164"/>
<accession>A0A2Z6B0D0</accession>
<dbReference type="GO" id="GO:0005886">
    <property type="term" value="C:plasma membrane"/>
    <property type="evidence" value="ECO:0007669"/>
    <property type="project" value="UniProtKB-SubCell"/>
</dbReference>
<evidence type="ECO:0000256" key="7">
    <source>
        <dbReference type="SAM" id="Phobius"/>
    </source>
</evidence>
<dbReference type="RefSeq" id="WP_232034760.1">
    <property type="nucleotide sequence ID" value="NZ_AP017378.1"/>
</dbReference>
<comment type="subcellular location">
    <subcellularLocation>
        <location evidence="1">Cell membrane</location>
        <topology evidence="1">Multi-pass membrane protein</topology>
    </subcellularLocation>
</comment>
<keyword evidence="4 7" id="KW-1133">Transmembrane helix</keyword>
<protein>
    <submittedName>
        <fullName evidence="10">ABC transporter membrane protein</fullName>
    </submittedName>
</protein>
<feature type="transmembrane region" description="Helical" evidence="7">
    <location>
        <begin position="378"/>
        <end position="395"/>
    </location>
</feature>
<evidence type="ECO:0000256" key="3">
    <source>
        <dbReference type="ARBA" id="ARBA00022692"/>
    </source>
</evidence>
<dbReference type="InterPro" id="IPR050250">
    <property type="entry name" value="Macrolide_Exporter_MacB"/>
</dbReference>
<dbReference type="EMBL" id="AP017378">
    <property type="protein sequence ID" value="BBD08890.1"/>
    <property type="molecule type" value="Genomic_DNA"/>
</dbReference>
<dbReference type="InterPro" id="IPR003838">
    <property type="entry name" value="ABC3_permease_C"/>
</dbReference>
<evidence type="ECO:0000259" key="8">
    <source>
        <dbReference type="Pfam" id="PF02687"/>
    </source>
</evidence>
<keyword evidence="11" id="KW-1185">Reference proteome</keyword>
<keyword evidence="2" id="KW-1003">Cell membrane</keyword>
<feature type="domain" description="ABC3 transporter permease C-terminal" evidence="8">
    <location>
        <begin position="294"/>
        <end position="404"/>
    </location>
</feature>